<dbReference type="GO" id="GO:0003677">
    <property type="term" value="F:DNA binding"/>
    <property type="evidence" value="ECO:0007669"/>
    <property type="project" value="UniProtKB-KW"/>
</dbReference>
<evidence type="ECO:0000313" key="3">
    <source>
        <dbReference type="EMBL" id="GLI95592.1"/>
    </source>
</evidence>
<gene>
    <name evidence="3" type="ORF">LMG27198_45840</name>
</gene>
<accession>A0A9W6GYS2</accession>
<reference evidence="3" key="1">
    <citation type="journal article" date="2023" name="Int. J. Syst. Evol. Microbiol.">
        <title>Methylocystis iwaonis sp. nov., a type II methane-oxidizing bacterium from surface soil of a rice paddy field in Japan, and emended description of the genus Methylocystis (ex Whittenbury et al. 1970) Bowman et al. 1993.</title>
        <authorList>
            <person name="Kaise H."/>
            <person name="Sawadogo J.B."/>
            <person name="Alam M.S."/>
            <person name="Ueno C."/>
            <person name="Dianou D."/>
            <person name="Shinjo R."/>
            <person name="Asakawa S."/>
        </authorList>
    </citation>
    <scope>NUCLEOTIDE SEQUENCE</scope>
    <source>
        <strain evidence="3">LMG27198</strain>
    </source>
</reference>
<keyword evidence="1" id="KW-0238">DNA-binding</keyword>
<comment type="caution">
    <text evidence="3">The sequence shown here is derived from an EMBL/GenBank/DDBJ whole genome shotgun (WGS) entry which is preliminary data.</text>
</comment>
<name>A0A9W6GYS2_9HYPH</name>
<dbReference type="InterPro" id="IPR010998">
    <property type="entry name" value="Integrase_recombinase_N"/>
</dbReference>
<dbReference type="AlphaFoldDB" id="A0A9W6GYS2"/>
<evidence type="ECO:0000313" key="4">
    <source>
        <dbReference type="Proteomes" id="UP001144323"/>
    </source>
</evidence>
<dbReference type="Gene3D" id="1.10.150.130">
    <property type="match status" value="1"/>
</dbReference>
<evidence type="ECO:0000259" key="2">
    <source>
        <dbReference type="Pfam" id="PF14659"/>
    </source>
</evidence>
<dbReference type="EMBL" id="BSEC01000004">
    <property type="protein sequence ID" value="GLI95592.1"/>
    <property type="molecule type" value="Genomic_DNA"/>
</dbReference>
<dbReference type="GO" id="GO:0015074">
    <property type="term" value="P:DNA integration"/>
    <property type="evidence" value="ECO:0007669"/>
    <property type="project" value="InterPro"/>
</dbReference>
<protein>
    <recommendedName>
        <fullName evidence="2">Integrase SAM-like N-terminal domain-containing protein</fullName>
    </recommendedName>
</protein>
<dbReference type="Pfam" id="PF14659">
    <property type="entry name" value="Phage_int_SAM_3"/>
    <property type="match status" value="1"/>
</dbReference>
<dbReference type="InterPro" id="IPR004107">
    <property type="entry name" value="Integrase_SAM-like_N"/>
</dbReference>
<organism evidence="3 4">
    <name type="scientific">Methylocystis echinoides</name>
    <dbReference type="NCBI Taxonomy" id="29468"/>
    <lineage>
        <taxon>Bacteria</taxon>
        <taxon>Pseudomonadati</taxon>
        <taxon>Pseudomonadota</taxon>
        <taxon>Alphaproteobacteria</taxon>
        <taxon>Hyphomicrobiales</taxon>
        <taxon>Methylocystaceae</taxon>
        <taxon>Methylocystis</taxon>
    </lineage>
</organism>
<dbReference type="Proteomes" id="UP001144323">
    <property type="component" value="Unassembled WGS sequence"/>
</dbReference>
<keyword evidence="4" id="KW-1185">Reference proteome</keyword>
<sequence>MAIIATIKSGNDLVDRFAADRAAVTVKEFAKPFDQVHILVRVKATTAKGYQRLLEKAILPALGRFKVIEVTLANIAKLYHDQRHNP</sequence>
<proteinExistence type="predicted"/>
<evidence type="ECO:0000256" key="1">
    <source>
        <dbReference type="ARBA" id="ARBA00023125"/>
    </source>
</evidence>
<dbReference type="RefSeq" id="WP_281806463.1">
    <property type="nucleotide sequence ID" value="NZ_BSEC01000004.1"/>
</dbReference>
<feature type="domain" description="Integrase SAM-like N-terminal" evidence="2">
    <location>
        <begin position="25"/>
        <end position="79"/>
    </location>
</feature>